<organism evidence="2 3">
    <name type="scientific">Nocardia africana</name>
    <dbReference type="NCBI Taxonomy" id="134964"/>
    <lineage>
        <taxon>Bacteria</taxon>
        <taxon>Bacillati</taxon>
        <taxon>Actinomycetota</taxon>
        <taxon>Actinomycetes</taxon>
        <taxon>Mycobacteriales</taxon>
        <taxon>Nocardiaceae</taxon>
        <taxon>Nocardia</taxon>
    </lineage>
</organism>
<evidence type="ECO:0000313" key="3">
    <source>
        <dbReference type="Proteomes" id="UP001601521"/>
    </source>
</evidence>
<proteinExistence type="predicted"/>
<evidence type="ECO:0000259" key="1">
    <source>
        <dbReference type="Pfam" id="PF12773"/>
    </source>
</evidence>
<dbReference type="Pfam" id="PF12773">
    <property type="entry name" value="DZR"/>
    <property type="match status" value="1"/>
</dbReference>
<accession>A0ABW6NDW3</accession>
<dbReference type="Proteomes" id="UP001601521">
    <property type="component" value="Unassembled WGS sequence"/>
</dbReference>
<feature type="domain" description="DZANK-type" evidence="1">
    <location>
        <begin position="3"/>
        <end position="47"/>
    </location>
</feature>
<protein>
    <submittedName>
        <fullName evidence="2">Zinc ribbon domain-containing protein</fullName>
    </submittedName>
</protein>
<sequence length="50" mass="5195">MNCPTCGTTIEGGRFCASCGTALELRTRCGGCDHHNQAGATFCSNCGRPQ</sequence>
<dbReference type="RefSeq" id="WP_387250201.1">
    <property type="nucleotide sequence ID" value="NZ_JBIALX010000003.1"/>
</dbReference>
<evidence type="ECO:0000313" key="2">
    <source>
        <dbReference type="EMBL" id="MFF0453355.1"/>
    </source>
</evidence>
<dbReference type="InterPro" id="IPR025874">
    <property type="entry name" value="DZR"/>
</dbReference>
<comment type="caution">
    <text evidence="2">The sequence shown here is derived from an EMBL/GenBank/DDBJ whole genome shotgun (WGS) entry which is preliminary data.</text>
</comment>
<reference evidence="2 3" key="1">
    <citation type="submission" date="2024-10" db="EMBL/GenBank/DDBJ databases">
        <title>The Natural Products Discovery Center: Release of the First 8490 Sequenced Strains for Exploring Actinobacteria Biosynthetic Diversity.</title>
        <authorList>
            <person name="Kalkreuter E."/>
            <person name="Kautsar S.A."/>
            <person name="Yang D."/>
            <person name="Bader C.D."/>
            <person name="Teijaro C.N."/>
            <person name="Fluegel L."/>
            <person name="Davis C.M."/>
            <person name="Simpson J.R."/>
            <person name="Lauterbach L."/>
            <person name="Steele A.D."/>
            <person name="Gui C."/>
            <person name="Meng S."/>
            <person name="Li G."/>
            <person name="Viehrig K."/>
            <person name="Ye F."/>
            <person name="Su P."/>
            <person name="Kiefer A.F."/>
            <person name="Nichols A."/>
            <person name="Cepeda A.J."/>
            <person name="Yan W."/>
            <person name="Fan B."/>
            <person name="Jiang Y."/>
            <person name="Adhikari A."/>
            <person name="Zheng C.-J."/>
            <person name="Schuster L."/>
            <person name="Cowan T.M."/>
            <person name="Smanski M.J."/>
            <person name="Chevrette M.G."/>
            <person name="De Carvalho L.P.S."/>
            <person name="Shen B."/>
        </authorList>
    </citation>
    <scope>NUCLEOTIDE SEQUENCE [LARGE SCALE GENOMIC DNA]</scope>
    <source>
        <strain evidence="2 3">NPDC004550</strain>
    </source>
</reference>
<gene>
    <name evidence="2" type="ORF">ACFYTH_08300</name>
</gene>
<keyword evidence="3" id="KW-1185">Reference proteome</keyword>
<dbReference type="EMBL" id="JBIALX010000003">
    <property type="protein sequence ID" value="MFF0453355.1"/>
    <property type="molecule type" value="Genomic_DNA"/>
</dbReference>
<name>A0ABW6NDW3_9NOCA</name>